<feature type="transmembrane region" description="Helical" evidence="1">
    <location>
        <begin position="20"/>
        <end position="38"/>
    </location>
</feature>
<dbReference type="EMBL" id="KK198768">
    <property type="protein sequence ID" value="KCW45906.1"/>
    <property type="molecule type" value="Genomic_DNA"/>
</dbReference>
<sequence>MTKTEDVILNAFLESMELRALIFISLICQIVLVCLGDRRKQVPNVSIR</sequence>
<feature type="non-terminal residue" evidence="2">
    <location>
        <position position="48"/>
    </location>
</feature>
<keyword evidence="1" id="KW-0812">Transmembrane</keyword>
<reference evidence="2" key="1">
    <citation type="submission" date="2013-07" db="EMBL/GenBank/DDBJ databases">
        <title>The genome of Eucalyptus grandis.</title>
        <authorList>
            <person name="Schmutz J."/>
            <person name="Hayes R."/>
            <person name="Myburg A."/>
            <person name="Tuskan G."/>
            <person name="Grattapaglia D."/>
            <person name="Rokhsar D.S."/>
        </authorList>
    </citation>
    <scope>NUCLEOTIDE SEQUENCE</scope>
    <source>
        <tissue evidence="2">Leaf extractions</tissue>
    </source>
</reference>
<evidence type="ECO:0000313" key="2">
    <source>
        <dbReference type="EMBL" id="KCW45906.1"/>
    </source>
</evidence>
<proteinExistence type="predicted"/>
<protein>
    <submittedName>
        <fullName evidence="2">Uncharacterized protein</fullName>
    </submittedName>
</protein>
<name>A0A058ZX15_EUCGR</name>
<keyword evidence="1" id="KW-1133">Transmembrane helix</keyword>
<accession>A0A058ZX15</accession>
<keyword evidence="1" id="KW-0472">Membrane</keyword>
<organism evidence="2">
    <name type="scientific">Eucalyptus grandis</name>
    <name type="common">Flooded gum</name>
    <dbReference type="NCBI Taxonomy" id="71139"/>
    <lineage>
        <taxon>Eukaryota</taxon>
        <taxon>Viridiplantae</taxon>
        <taxon>Streptophyta</taxon>
        <taxon>Embryophyta</taxon>
        <taxon>Tracheophyta</taxon>
        <taxon>Spermatophyta</taxon>
        <taxon>Magnoliopsida</taxon>
        <taxon>eudicotyledons</taxon>
        <taxon>Gunneridae</taxon>
        <taxon>Pentapetalae</taxon>
        <taxon>rosids</taxon>
        <taxon>malvids</taxon>
        <taxon>Myrtales</taxon>
        <taxon>Myrtaceae</taxon>
        <taxon>Myrtoideae</taxon>
        <taxon>Eucalypteae</taxon>
        <taxon>Eucalyptus</taxon>
    </lineage>
</organism>
<dbReference type="InParanoid" id="A0A058ZX15"/>
<evidence type="ECO:0000256" key="1">
    <source>
        <dbReference type="SAM" id="Phobius"/>
    </source>
</evidence>
<dbReference type="AlphaFoldDB" id="A0A058ZX15"/>
<dbReference type="Gramene" id="KCW45906">
    <property type="protein sequence ID" value="KCW45906"/>
    <property type="gene ID" value="EUGRSUZ_L002282"/>
</dbReference>
<gene>
    <name evidence="2" type="ORF">EUGRSUZ_L002282</name>
</gene>